<dbReference type="EnsemblProtists" id="EOD30630">
    <property type="protein sequence ID" value="EOD30630"/>
    <property type="gene ID" value="EMIHUDRAFT_232618"/>
</dbReference>
<dbReference type="InterPro" id="IPR008984">
    <property type="entry name" value="SMAD_FHA_dom_sf"/>
</dbReference>
<organism evidence="3 4">
    <name type="scientific">Emiliania huxleyi (strain CCMP1516)</name>
    <dbReference type="NCBI Taxonomy" id="280463"/>
    <lineage>
        <taxon>Eukaryota</taxon>
        <taxon>Haptista</taxon>
        <taxon>Haptophyta</taxon>
        <taxon>Prymnesiophyceae</taxon>
        <taxon>Isochrysidales</taxon>
        <taxon>Noelaerhabdaceae</taxon>
        <taxon>Emiliania</taxon>
    </lineage>
</organism>
<feature type="domain" description="WW" evidence="2">
    <location>
        <begin position="224"/>
        <end position="258"/>
    </location>
</feature>
<dbReference type="Pfam" id="PF00397">
    <property type="entry name" value="WW"/>
    <property type="match status" value="1"/>
</dbReference>
<dbReference type="PROSITE" id="PS50020">
    <property type="entry name" value="WW_DOMAIN_2"/>
    <property type="match status" value="1"/>
</dbReference>
<proteinExistence type="predicted"/>
<feature type="signal peptide" evidence="1">
    <location>
        <begin position="1"/>
        <end position="28"/>
    </location>
</feature>
<evidence type="ECO:0000259" key="2">
    <source>
        <dbReference type="PROSITE" id="PS50020"/>
    </source>
</evidence>
<dbReference type="KEGG" id="ehx:EMIHUDRAFT_232618"/>
<evidence type="ECO:0000313" key="3">
    <source>
        <dbReference type="EnsemblProtists" id="EOD30630"/>
    </source>
</evidence>
<dbReference type="Gene3D" id="2.20.70.10">
    <property type="match status" value="1"/>
</dbReference>
<sequence length="262" mass="28657">MLFHALCSAASLTTPLLISGGMWRPARAHTRMQQGYEEAFGEYGGQSGGGEQRQYLYDSPQDYYDASSSFNQRQDDYYTGSLQAGGGGQAYSGEGQVWVLHPLRGVRGFSNALACDPARDYSAPPYALRRGEEHVLSRWNMERQRLTVSRMQCVVGVAEDGAAYVTSHGRGPTYWRESGGPWYALERGVSAPLADGDQVSLDWHDPEAAIFGCRVEAEERLGGGGPPGGWVALVDEVSGATYYYDEATGASQWEPPAAHQWR</sequence>
<dbReference type="RefSeq" id="XP_005783059.1">
    <property type="nucleotide sequence ID" value="XM_005783002.1"/>
</dbReference>
<evidence type="ECO:0000313" key="4">
    <source>
        <dbReference type="Proteomes" id="UP000013827"/>
    </source>
</evidence>
<dbReference type="PaxDb" id="2903-EOD30630"/>
<protein>
    <recommendedName>
        <fullName evidence="2">WW domain-containing protein</fullName>
    </recommendedName>
</protein>
<dbReference type="PROSITE" id="PS01159">
    <property type="entry name" value="WW_DOMAIN_1"/>
    <property type="match status" value="1"/>
</dbReference>
<dbReference type="SMART" id="SM00456">
    <property type="entry name" value="WW"/>
    <property type="match status" value="1"/>
</dbReference>
<dbReference type="AlphaFoldDB" id="A0A0D3K4E5"/>
<dbReference type="InterPro" id="IPR001202">
    <property type="entry name" value="WW_dom"/>
</dbReference>
<reference evidence="4" key="1">
    <citation type="journal article" date="2013" name="Nature">
        <title>Pan genome of the phytoplankton Emiliania underpins its global distribution.</title>
        <authorList>
            <person name="Read B.A."/>
            <person name="Kegel J."/>
            <person name="Klute M.J."/>
            <person name="Kuo A."/>
            <person name="Lefebvre S.C."/>
            <person name="Maumus F."/>
            <person name="Mayer C."/>
            <person name="Miller J."/>
            <person name="Monier A."/>
            <person name="Salamov A."/>
            <person name="Young J."/>
            <person name="Aguilar M."/>
            <person name="Claverie J.M."/>
            <person name="Frickenhaus S."/>
            <person name="Gonzalez K."/>
            <person name="Herman E.K."/>
            <person name="Lin Y.C."/>
            <person name="Napier J."/>
            <person name="Ogata H."/>
            <person name="Sarno A.F."/>
            <person name="Shmutz J."/>
            <person name="Schroeder D."/>
            <person name="de Vargas C."/>
            <person name="Verret F."/>
            <person name="von Dassow P."/>
            <person name="Valentin K."/>
            <person name="Van de Peer Y."/>
            <person name="Wheeler G."/>
            <person name="Dacks J.B."/>
            <person name="Delwiche C.F."/>
            <person name="Dyhrman S.T."/>
            <person name="Glockner G."/>
            <person name="John U."/>
            <person name="Richards T."/>
            <person name="Worden A.Z."/>
            <person name="Zhang X."/>
            <person name="Grigoriev I.V."/>
            <person name="Allen A.E."/>
            <person name="Bidle K."/>
            <person name="Borodovsky M."/>
            <person name="Bowler C."/>
            <person name="Brownlee C."/>
            <person name="Cock J.M."/>
            <person name="Elias M."/>
            <person name="Gladyshev V.N."/>
            <person name="Groth M."/>
            <person name="Guda C."/>
            <person name="Hadaegh A."/>
            <person name="Iglesias-Rodriguez M.D."/>
            <person name="Jenkins J."/>
            <person name="Jones B.M."/>
            <person name="Lawson T."/>
            <person name="Leese F."/>
            <person name="Lindquist E."/>
            <person name="Lobanov A."/>
            <person name="Lomsadze A."/>
            <person name="Malik S.B."/>
            <person name="Marsh M.E."/>
            <person name="Mackinder L."/>
            <person name="Mock T."/>
            <person name="Mueller-Roeber B."/>
            <person name="Pagarete A."/>
            <person name="Parker M."/>
            <person name="Probert I."/>
            <person name="Quesneville H."/>
            <person name="Raines C."/>
            <person name="Rensing S.A."/>
            <person name="Riano-Pachon D.M."/>
            <person name="Richier S."/>
            <person name="Rokitta S."/>
            <person name="Shiraiwa Y."/>
            <person name="Soanes D.M."/>
            <person name="van der Giezen M."/>
            <person name="Wahlund T.M."/>
            <person name="Williams B."/>
            <person name="Wilson W."/>
            <person name="Wolfe G."/>
            <person name="Wurch L.L."/>
        </authorList>
    </citation>
    <scope>NUCLEOTIDE SEQUENCE</scope>
</reference>
<accession>A0A0D3K4E5</accession>
<name>A0A0D3K4E5_EMIH1</name>
<dbReference type="GeneID" id="17275903"/>
<dbReference type="Proteomes" id="UP000013827">
    <property type="component" value="Unassembled WGS sequence"/>
</dbReference>
<feature type="chain" id="PRO_5044218853" description="WW domain-containing protein" evidence="1">
    <location>
        <begin position="29"/>
        <end position="262"/>
    </location>
</feature>
<dbReference type="InterPro" id="IPR036020">
    <property type="entry name" value="WW_dom_sf"/>
</dbReference>
<dbReference type="SUPFAM" id="SSF51045">
    <property type="entry name" value="WW domain"/>
    <property type="match status" value="1"/>
</dbReference>
<dbReference type="CDD" id="cd00201">
    <property type="entry name" value="WW"/>
    <property type="match status" value="1"/>
</dbReference>
<dbReference type="HOGENOM" id="CLU_1063325_0_0_1"/>
<reference evidence="3" key="2">
    <citation type="submission" date="2024-10" db="UniProtKB">
        <authorList>
            <consortium name="EnsemblProtists"/>
        </authorList>
    </citation>
    <scope>IDENTIFICATION</scope>
</reference>
<keyword evidence="1" id="KW-0732">Signal</keyword>
<keyword evidence="4" id="KW-1185">Reference proteome</keyword>
<evidence type="ECO:0000256" key="1">
    <source>
        <dbReference type="SAM" id="SignalP"/>
    </source>
</evidence>
<dbReference type="SUPFAM" id="SSF49879">
    <property type="entry name" value="SMAD/FHA domain"/>
    <property type="match status" value="1"/>
</dbReference>